<evidence type="ECO:0000259" key="1">
    <source>
        <dbReference type="Pfam" id="PF01368"/>
    </source>
</evidence>
<dbReference type="OrthoDB" id="9803668at2"/>
<name>A0A3M0A854_9BACT</name>
<dbReference type="PANTHER" id="PTHR47618">
    <property type="entry name" value="BIFUNCTIONAL OLIGORIBONUCLEASE AND PAP PHOSPHATASE NRNA"/>
    <property type="match status" value="1"/>
</dbReference>
<dbReference type="InterPro" id="IPR003156">
    <property type="entry name" value="DHHA1_dom"/>
</dbReference>
<sequence>MLKITKEKLALFKKIENQIKSYKNIIIYHHIRPDGDCLGSQRGLKKLIEANFPDKKVYAIGDSKNLFPYLDLKMDKLPEGKIKSSLAIIVDANFKERLECREYLDNFVFDDCLRIDHHPNEDDLYASIRWVEPEAPAAAQQVTELAYFLNWKMSPEAATALYLGIYTDSVRLTTGTTNAKTLNLVAYLWENGAKKDLIHEEMAKKTSHDLKIQSFINQNMKINKQVVSFYFSLKDQKKLGINDPLQANRPFALANIDDAKAWVFFTQEKEDAIRCEFRSNGACVRNVAIKWNGGGHHRASGAQIKDEKLIPQVIEDLEKEVLNLKDYDNL</sequence>
<feature type="domain" description="DDH" evidence="1">
    <location>
        <begin position="24"/>
        <end position="165"/>
    </location>
</feature>
<dbReference type="EMBL" id="REFI01000005">
    <property type="protein sequence ID" value="RMA78998.1"/>
    <property type="molecule type" value="Genomic_DNA"/>
</dbReference>
<dbReference type="RefSeq" id="WP_121940676.1">
    <property type="nucleotide sequence ID" value="NZ_CP137846.1"/>
</dbReference>
<dbReference type="GO" id="GO:0003676">
    <property type="term" value="F:nucleic acid binding"/>
    <property type="evidence" value="ECO:0007669"/>
    <property type="project" value="InterPro"/>
</dbReference>
<dbReference type="Gene3D" id="3.90.1640.10">
    <property type="entry name" value="inorganic pyrophosphatase (n-terminal core)"/>
    <property type="match status" value="1"/>
</dbReference>
<comment type="caution">
    <text evidence="3">The sequence shown here is derived from an EMBL/GenBank/DDBJ whole genome shotgun (WGS) entry which is preliminary data.</text>
</comment>
<dbReference type="InterPro" id="IPR038763">
    <property type="entry name" value="DHH_sf"/>
</dbReference>
<organism evidence="3 4">
    <name type="scientific">Metamycoplasma subdolum</name>
    <dbReference type="NCBI Taxonomy" id="92407"/>
    <lineage>
        <taxon>Bacteria</taxon>
        <taxon>Bacillati</taxon>
        <taxon>Mycoplasmatota</taxon>
        <taxon>Mycoplasmoidales</taxon>
        <taxon>Metamycoplasmataceae</taxon>
        <taxon>Metamycoplasma</taxon>
    </lineage>
</organism>
<evidence type="ECO:0000313" key="3">
    <source>
        <dbReference type="EMBL" id="RMA78998.1"/>
    </source>
</evidence>
<protein>
    <submittedName>
        <fullName evidence="3">Phosphoesterase RecJ-like protein</fullName>
    </submittedName>
</protein>
<dbReference type="PANTHER" id="PTHR47618:SF1">
    <property type="entry name" value="BIFUNCTIONAL OLIGORIBONUCLEASE AND PAP PHOSPHATASE NRNA"/>
    <property type="match status" value="1"/>
</dbReference>
<dbReference type="InterPro" id="IPR051319">
    <property type="entry name" value="Oligoribo/pAp-PDE_c-di-AMP_PDE"/>
</dbReference>
<gene>
    <name evidence="3" type="ORF">JN00_0042</name>
</gene>
<dbReference type="Pfam" id="PF02272">
    <property type="entry name" value="DHHA1"/>
    <property type="match status" value="1"/>
</dbReference>
<dbReference type="Pfam" id="PF01368">
    <property type="entry name" value="DHH"/>
    <property type="match status" value="1"/>
</dbReference>
<dbReference type="AlphaFoldDB" id="A0A3M0A854"/>
<dbReference type="SUPFAM" id="SSF64182">
    <property type="entry name" value="DHH phosphoesterases"/>
    <property type="match status" value="1"/>
</dbReference>
<reference evidence="3 4" key="1">
    <citation type="submission" date="2018-10" db="EMBL/GenBank/DDBJ databases">
        <title>Genomic Encyclopedia of Archaeal and Bacterial Type Strains, Phase II (KMG-II): from individual species to whole genera.</title>
        <authorList>
            <person name="Goeker M."/>
        </authorList>
    </citation>
    <scope>NUCLEOTIDE SEQUENCE [LARGE SCALE GENOMIC DNA]</scope>
    <source>
        <strain evidence="3 4">ATCC 29870</strain>
    </source>
</reference>
<dbReference type="Proteomes" id="UP000267246">
    <property type="component" value="Unassembled WGS sequence"/>
</dbReference>
<accession>A0A3M0A854</accession>
<feature type="domain" description="DHHA1" evidence="2">
    <location>
        <begin position="253"/>
        <end position="320"/>
    </location>
</feature>
<dbReference type="Gene3D" id="3.10.310.30">
    <property type="match status" value="1"/>
</dbReference>
<evidence type="ECO:0000313" key="4">
    <source>
        <dbReference type="Proteomes" id="UP000267246"/>
    </source>
</evidence>
<dbReference type="InterPro" id="IPR001667">
    <property type="entry name" value="DDH_dom"/>
</dbReference>
<evidence type="ECO:0000259" key="2">
    <source>
        <dbReference type="Pfam" id="PF02272"/>
    </source>
</evidence>
<keyword evidence="4" id="KW-1185">Reference proteome</keyword>
<proteinExistence type="predicted"/>